<evidence type="ECO:0000313" key="9">
    <source>
        <dbReference type="EMBL" id="KZP12719.1"/>
    </source>
</evidence>
<dbReference type="EC" id="2.7.1.158" evidence="2 8"/>
<evidence type="ECO:0000256" key="5">
    <source>
        <dbReference type="ARBA" id="ARBA00022741"/>
    </source>
</evidence>
<keyword evidence="6 8" id="KW-0418">Kinase</keyword>
<dbReference type="GO" id="GO:0005634">
    <property type="term" value="C:nucleus"/>
    <property type="evidence" value="ECO:0007669"/>
    <property type="project" value="TreeGrafter"/>
</dbReference>
<name>A0A166BJZ2_9AGAM</name>
<dbReference type="InterPro" id="IPR043001">
    <property type="entry name" value="IP5_2-K_N_lobe"/>
</dbReference>
<dbReference type="GO" id="GO:0032958">
    <property type="term" value="P:inositol phosphate biosynthetic process"/>
    <property type="evidence" value="ECO:0007669"/>
    <property type="project" value="TreeGrafter"/>
</dbReference>
<comment type="domain">
    <text evidence="8">The EXKPK motif is conserved in inositol-pentakisphosphate 2-kinases of both family 1 and 2.</text>
</comment>
<dbReference type="AlphaFoldDB" id="A0A166BJZ2"/>
<dbReference type="EMBL" id="KV417643">
    <property type="protein sequence ID" value="KZP12719.1"/>
    <property type="molecule type" value="Genomic_DNA"/>
</dbReference>
<dbReference type="InterPro" id="IPR009286">
    <property type="entry name" value="Ins_P5_2-kin"/>
</dbReference>
<dbReference type="GO" id="GO:0005524">
    <property type="term" value="F:ATP binding"/>
    <property type="evidence" value="ECO:0007669"/>
    <property type="project" value="UniProtKB-KW"/>
</dbReference>
<comment type="catalytic activity">
    <reaction evidence="1 8">
        <text>1D-myo-inositol 1,3,4,5,6-pentakisphosphate + ATP = 1D-myo-inositol hexakisphosphate + ADP + H(+)</text>
        <dbReference type="Rhea" id="RHEA:20313"/>
        <dbReference type="ChEBI" id="CHEBI:15378"/>
        <dbReference type="ChEBI" id="CHEBI:30616"/>
        <dbReference type="ChEBI" id="CHEBI:57733"/>
        <dbReference type="ChEBI" id="CHEBI:58130"/>
        <dbReference type="ChEBI" id="CHEBI:456216"/>
        <dbReference type="EC" id="2.7.1.158"/>
    </reaction>
</comment>
<dbReference type="Gene3D" id="3.30.200.110">
    <property type="entry name" value="Inositol-pentakisphosphate 2-kinase, N-lobe"/>
    <property type="match status" value="1"/>
</dbReference>
<reference evidence="9" key="1">
    <citation type="journal article" date="2016" name="Mol. Biol. Evol.">
        <title>Comparative Genomics of Early-Diverging Mushroom-Forming Fungi Provides Insights into the Origins of Lignocellulose Decay Capabilities.</title>
        <authorList>
            <person name="Nagy L.G."/>
            <person name="Riley R."/>
            <person name="Tritt A."/>
            <person name="Adam C."/>
            <person name="Daum C."/>
            <person name="Floudas D."/>
            <person name="Sun H."/>
            <person name="Yadav J.S."/>
            <person name="Pangilinan J."/>
            <person name="Larsson K.H."/>
            <person name="Matsuura K."/>
            <person name="Barry K."/>
            <person name="Labutti K."/>
            <person name="Kuo R."/>
            <person name="Ohm R.A."/>
            <person name="Bhattacharya S.S."/>
            <person name="Shirouzu T."/>
            <person name="Yoshinaga Y."/>
            <person name="Martin F.M."/>
            <person name="Grigoriev I.V."/>
            <person name="Hibbett D.S."/>
        </authorList>
    </citation>
    <scope>NUCLEOTIDE SEQUENCE [LARGE SCALE GENOMIC DNA]</scope>
    <source>
        <strain evidence="9">CBS 109695</strain>
    </source>
</reference>
<organism evidence="9">
    <name type="scientific">Athelia psychrophila</name>
    <dbReference type="NCBI Taxonomy" id="1759441"/>
    <lineage>
        <taxon>Eukaryota</taxon>
        <taxon>Fungi</taxon>
        <taxon>Dikarya</taxon>
        <taxon>Basidiomycota</taxon>
        <taxon>Agaricomycotina</taxon>
        <taxon>Agaricomycetes</taxon>
        <taxon>Agaricomycetidae</taxon>
        <taxon>Atheliales</taxon>
        <taxon>Atheliaceae</taxon>
        <taxon>Athelia</taxon>
    </lineage>
</organism>
<gene>
    <name evidence="9" type="ORF">FIBSPDRAFT_152408</name>
</gene>
<dbReference type="GO" id="GO:0035299">
    <property type="term" value="F:inositol-1,3,4,5,6-pentakisphosphate 2-kinase activity"/>
    <property type="evidence" value="ECO:0007669"/>
    <property type="project" value="UniProtKB-EC"/>
</dbReference>
<keyword evidence="4 8" id="KW-0808">Transferase</keyword>
<feature type="non-terminal residue" evidence="9">
    <location>
        <position position="1"/>
    </location>
</feature>
<evidence type="ECO:0000256" key="2">
    <source>
        <dbReference type="ARBA" id="ARBA00012023"/>
    </source>
</evidence>
<dbReference type="PANTHER" id="PTHR14456">
    <property type="entry name" value="INOSITOL POLYPHOSPHATE KINASE 1"/>
    <property type="match status" value="1"/>
</dbReference>
<comment type="function">
    <text evidence="8">Phosphorylates Ins(1,3,4,5,6)P5 at position 2 to form Ins(1,2,3,4,5,6)P6 (InsP6 or phytate).</text>
</comment>
<dbReference type="OrthoDB" id="272370at2759"/>
<evidence type="ECO:0000256" key="6">
    <source>
        <dbReference type="ARBA" id="ARBA00022777"/>
    </source>
</evidence>
<dbReference type="Pfam" id="PF06090">
    <property type="entry name" value="Ins_P5_2-kin"/>
    <property type="match status" value="1"/>
</dbReference>
<evidence type="ECO:0000256" key="8">
    <source>
        <dbReference type="RuleBase" id="RU364126"/>
    </source>
</evidence>
<evidence type="ECO:0000256" key="4">
    <source>
        <dbReference type="ARBA" id="ARBA00022679"/>
    </source>
</evidence>
<sequence length="419" mass="46983">MLLSATTTNPTDWRYVSEGGANIVFSFIGDPHLHPSFQGKVLRLCKIPRTSLGSPAFPDKNELALRFYRTVIENIIPLKNLPKLTAFTVDRDWLQALADVHESGRPPARTRIDSIDVTRTSALMATDLVGQSTFSVEIKPKWGFLPSPTHLAIDTLPVKMRTCRFCRHEYLRSSQKGTTSLTQYCPLDLYSGDAHRIEKAIGDLWDGWVATGGTGNNLKIFLHGKLIKPGESMGLLQTQLDVGNDMGLLRDKFVATLLPLLVNTTVLHTLSKLQRTLDPLDIEGLSLLWNNSQSNTDDSVLSLGSKSTQPSIEEWSLFIERYLSPDRPLDHKNPDSANLRYYILAYLLSTTFKDCSIMLSVGSENDPGDDPVRVIDLDVKDINRFGKWRALDQEIVEACRCVVHMQYCIDSDTLNNLYD</sequence>
<evidence type="ECO:0000256" key="7">
    <source>
        <dbReference type="ARBA" id="ARBA00022840"/>
    </source>
</evidence>
<proteinExistence type="predicted"/>
<keyword evidence="5 8" id="KW-0547">Nucleotide-binding</keyword>
<accession>A0A166BJZ2</accession>
<dbReference type="PANTHER" id="PTHR14456:SF2">
    <property type="entry name" value="INOSITOL-PENTAKISPHOSPHATE 2-KINASE"/>
    <property type="match status" value="1"/>
</dbReference>
<dbReference type="STRING" id="436010.A0A166BJZ2"/>
<protein>
    <recommendedName>
        <fullName evidence="3 8">Inositol-pentakisphosphate 2-kinase</fullName>
        <ecNumber evidence="2 8">2.7.1.158</ecNumber>
    </recommendedName>
</protein>
<evidence type="ECO:0000256" key="1">
    <source>
        <dbReference type="ARBA" id="ARBA00001774"/>
    </source>
</evidence>
<keyword evidence="7 8" id="KW-0067">ATP-binding</keyword>
<evidence type="ECO:0000256" key="3">
    <source>
        <dbReference type="ARBA" id="ARBA00014846"/>
    </source>
</evidence>